<keyword evidence="7" id="KW-0472">Membrane</keyword>
<evidence type="ECO:0000256" key="2">
    <source>
        <dbReference type="ARBA" id="ARBA00022801"/>
    </source>
</evidence>
<dbReference type="GO" id="GO:0004382">
    <property type="term" value="F:GDP phosphatase activity"/>
    <property type="evidence" value="ECO:0007669"/>
    <property type="project" value="TreeGrafter"/>
</dbReference>
<keyword evidence="4" id="KW-0547">Nucleotide-binding</keyword>
<dbReference type="InterPro" id="IPR000407">
    <property type="entry name" value="GDA1_CD39_NTPase"/>
</dbReference>
<dbReference type="CDD" id="cd24044">
    <property type="entry name" value="ASKHA_NBD_NTPDase1-like"/>
    <property type="match status" value="1"/>
</dbReference>
<feature type="transmembrane region" description="Helical" evidence="7">
    <location>
        <begin position="82"/>
        <end position="105"/>
    </location>
</feature>
<dbReference type="GO" id="GO:0045134">
    <property type="term" value="F:UDP phosphatase activity"/>
    <property type="evidence" value="ECO:0007669"/>
    <property type="project" value="TreeGrafter"/>
</dbReference>
<dbReference type="FunFam" id="3.30.420.40:FF:000068">
    <property type="entry name" value="Ectonucleoside triphosphate diphosphohydrolase 1"/>
    <property type="match status" value="1"/>
</dbReference>
<feature type="active site" description="Proton acceptor" evidence="3">
    <location>
        <position position="241"/>
    </location>
</feature>
<keyword evidence="7" id="KW-1133">Transmembrane helix</keyword>
<feature type="compositionally biased region" description="Basic and acidic residues" evidence="6">
    <location>
        <begin position="10"/>
        <end position="34"/>
    </location>
</feature>
<dbReference type="Proteomes" id="UP001318040">
    <property type="component" value="Chromosome 11"/>
</dbReference>
<proteinExistence type="inferred from homology"/>
<dbReference type="PROSITE" id="PS01238">
    <property type="entry name" value="GDA1_CD39_NTPASE"/>
    <property type="match status" value="1"/>
</dbReference>
<accession>A0AAJ7WS89</accession>
<sequence>MIAASALDEATPRTFHDASARADDDRVDGEHGDIPLDDLSATSSKQELETYDDELLVARPYELFITLLTGKQRARTTPRQRCLLKALGLALFVVLVTAIVSIAVAQSKKRPPPLKYGVVLDAGSSHTSLFVYQWPADKENDTGVVTQVAHIDVEGGGISSYKDHPEMAGQSLVPSLFNATKLVPPERHHETPISVGATAGMRLLRKQNPEAAERVMESVKTALRATPFLFCSARILTGQEEGAFGWVTINYLQGNFLQRDWLSWVRPRGAKTVGALDLGGASTQIAFVPAGGALSGTQRFRLYGYDHAVFTHSYLCYGKDEALMRVAATLSRGALAEAWKNSSSDVEVTFPCYHSGFEERLEVGYMFGKPCTAALKPAVGPRGGGGGAGSGPLQGRVLLRGSGQADQCAEAVAQIFNYSSCAGRKDCTFDGVYQPPVSGSFMAFSAFYYVMDFLKLRGEGNVDYIRNVVKRFCNKPWNEVRASSQTEQKHLKSYCFSANYLLQLLFHGYKFNLSTWMNIKFVKKVEGIQAIGEAGWALGYMLNETNLIPVELAPRAIPEAAFGSTLALLSLLLAALLLAALAYTCASCARWAPASRAGPRNGQLSADAASA</sequence>
<protein>
    <submittedName>
        <fullName evidence="9">Ectonucleoside triphosphate diphosphohydrolase 8-like isoform X1</fullName>
    </submittedName>
</protein>
<feature type="transmembrane region" description="Helical" evidence="7">
    <location>
        <begin position="566"/>
        <end position="586"/>
    </location>
</feature>
<dbReference type="Pfam" id="PF01150">
    <property type="entry name" value="GDA1_CD39"/>
    <property type="match status" value="1"/>
</dbReference>
<dbReference type="Gene3D" id="3.30.420.40">
    <property type="match status" value="1"/>
</dbReference>
<feature type="binding site" evidence="4">
    <location>
        <begin position="280"/>
        <end position="284"/>
    </location>
    <ligand>
        <name>ATP</name>
        <dbReference type="ChEBI" id="CHEBI:30616"/>
    </ligand>
</feature>
<organism evidence="8 9">
    <name type="scientific">Petromyzon marinus</name>
    <name type="common">Sea lamprey</name>
    <dbReference type="NCBI Taxonomy" id="7757"/>
    <lineage>
        <taxon>Eukaryota</taxon>
        <taxon>Metazoa</taxon>
        <taxon>Chordata</taxon>
        <taxon>Craniata</taxon>
        <taxon>Vertebrata</taxon>
        <taxon>Cyclostomata</taxon>
        <taxon>Hyperoartia</taxon>
        <taxon>Petromyzontiformes</taxon>
        <taxon>Petromyzontidae</taxon>
        <taxon>Petromyzon</taxon>
    </lineage>
</organism>
<feature type="region of interest" description="Disordered" evidence="6">
    <location>
        <begin position="1"/>
        <end position="38"/>
    </location>
</feature>
<dbReference type="Gene3D" id="3.30.420.150">
    <property type="entry name" value="Exopolyphosphatase. Domain 2"/>
    <property type="match status" value="1"/>
</dbReference>
<keyword evidence="8" id="KW-1185">Reference proteome</keyword>
<dbReference type="GO" id="GO:0005886">
    <property type="term" value="C:plasma membrane"/>
    <property type="evidence" value="ECO:0007669"/>
    <property type="project" value="TreeGrafter"/>
</dbReference>
<dbReference type="PANTHER" id="PTHR11782">
    <property type="entry name" value="ADENOSINE/GUANOSINE DIPHOSPHATASE"/>
    <property type="match status" value="1"/>
</dbReference>
<evidence type="ECO:0000256" key="7">
    <source>
        <dbReference type="SAM" id="Phobius"/>
    </source>
</evidence>
<dbReference type="GO" id="GO:0005524">
    <property type="term" value="F:ATP binding"/>
    <property type="evidence" value="ECO:0007669"/>
    <property type="project" value="UniProtKB-KW"/>
</dbReference>
<dbReference type="GO" id="GO:0009134">
    <property type="term" value="P:nucleoside diphosphate catabolic process"/>
    <property type="evidence" value="ECO:0007669"/>
    <property type="project" value="TreeGrafter"/>
</dbReference>
<reference evidence="9" key="1">
    <citation type="submission" date="2025-08" db="UniProtKB">
        <authorList>
            <consortium name="RefSeq"/>
        </authorList>
    </citation>
    <scope>IDENTIFICATION</scope>
    <source>
        <tissue evidence="9">Sperm</tissue>
    </source>
</reference>
<evidence type="ECO:0000256" key="4">
    <source>
        <dbReference type="PIRSR" id="PIRSR600407-2"/>
    </source>
</evidence>
<keyword evidence="4" id="KW-0067">ATP-binding</keyword>
<evidence type="ECO:0000256" key="1">
    <source>
        <dbReference type="ARBA" id="ARBA00009283"/>
    </source>
</evidence>
<evidence type="ECO:0000313" key="9">
    <source>
        <dbReference type="RefSeq" id="XP_032808294.1"/>
    </source>
</evidence>
<evidence type="ECO:0000256" key="6">
    <source>
        <dbReference type="SAM" id="MobiDB-lite"/>
    </source>
</evidence>
<dbReference type="AlphaFoldDB" id="A0AAJ7WS89"/>
<dbReference type="PANTHER" id="PTHR11782:SF83">
    <property type="entry name" value="GUANOSINE-DIPHOSPHATASE"/>
    <property type="match status" value="1"/>
</dbReference>
<evidence type="ECO:0000256" key="5">
    <source>
        <dbReference type="RuleBase" id="RU003833"/>
    </source>
</evidence>
<keyword evidence="2 5" id="KW-0378">Hydrolase</keyword>
<dbReference type="KEGG" id="pmrn:116941361"/>
<dbReference type="GO" id="GO:0017111">
    <property type="term" value="F:ribonucleoside triphosphate phosphatase activity"/>
    <property type="evidence" value="ECO:0007669"/>
    <property type="project" value="TreeGrafter"/>
</dbReference>
<name>A0AAJ7WS89_PETMA</name>
<dbReference type="RefSeq" id="XP_032808294.1">
    <property type="nucleotide sequence ID" value="XM_032952403.1"/>
</dbReference>
<comment type="similarity">
    <text evidence="1 5">Belongs to the GDA1/CD39 NTPase family.</text>
</comment>
<evidence type="ECO:0000313" key="8">
    <source>
        <dbReference type="Proteomes" id="UP001318040"/>
    </source>
</evidence>
<keyword evidence="7" id="KW-0812">Transmembrane</keyword>
<gene>
    <name evidence="9" type="primary">LOC116941361</name>
</gene>
<evidence type="ECO:0000256" key="3">
    <source>
        <dbReference type="PIRSR" id="PIRSR600407-1"/>
    </source>
</evidence>